<dbReference type="PANTHER" id="PTHR30304">
    <property type="entry name" value="D-TAGATOSE-1,6-BISPHOSPHATE ALDOLASE"/>
    <property type="match status" value="1"/>
</dbReference>
<comment type="cofactor">
    <cofactor evidence="1">
        <name>Zn(2+)</name>
        <dbReference type="ChEBI" id="CHEBI:29105"/>
    </cofactor>
</comment>
<dbReference type="Proteomes" id="UP001579974">
    <property type="component" value="Unassembled WGS sequence"/>
</dbReference>
<dbReference type="CDD" id="cd00947">
    <property type="entry name" value="TBP_aldolase_IIB"/>
    <property type="match status" value="1"/>
</dbReference>
<sequence length="284" mass="31003">MSLFQELLTDAKRNAYAIPAINVQSSETMDAVFAAAEARRSPVIVALAHSHAGYTYNYIHISTMVALFEDARKRYDATACLHVDHGRTFEFVKHAVDLGFHSVMIDASEHSYEQNVATVKEVVAYAHAHGAAVEAELGHVGKGEAFDSREAIENTFTNPDDASAFAQETDIDALAVAFGTKHGVYKSTPKLDLNRLRTIRDMTDVPLVMHGTSGLSDADIQCAIQSGVTKVNVFTEIAEAAKQAFLRAVEEPKVRFPDALVVAREAFQERVEHYMDVCGSAGRG</sequence>
<dbReference type="InterPro" id="IPR000771">
    <property type="entry name" value="FBA_II"/>
</dbReference>
<dbReference type="InterPro" id="IPR013785">
    <property type="entry name" value="Aldolase_TIM"/>
</dbReference>
<dbReference type="PANTHER" id="PTHR30304:SF0">
    <property type="entry name" value="D-TAGATOSE-1,6-BISPHOSPHATE ALDOLASE SUBUNIT GATY-RELATED"/>
    <property type="match status" value="1"/>
</dbReference>
<keyword evidence="3" id="KW-1185">Reference proteome</keyword>
<dbReference type="EMBL" id="JBDXSU010000001">
    <property type="protein sequence ID" value="MFB5188703.1"/>
    <property type="molecule type" value="Genomic_DNA"/>
</dbReference>
<dbReference type="SUPFAM" id="SSF51569">
    <property type="entry name" value="Aldolase"/>
    <property type="match status" value="1"/>
</dbReference>
<reference evidence="2 3" key="1">
    <citation type="journal article" date="2024" name="Int. J. Mol. Sci.">
        <title>Exploration of Alicyclobacillus spp. Genome in Search of Antibiotic Resistance.</title>
        <authorList>
            <person name="Bucka-Kolendo J."/>
            <person name="Kiousi D.E."/>
            <person name="Dekowska A."/>
            <person name="Mikolajczuk-Szczyrba A."/>
            <person name="Karadedos D.M."/>
            <person name="Michael P."/>
            <person name="Galanis A."/>
            <person name="Sokolowska B."/>
        </authorList>
    </citation>
    <scope>NUCLEOTIDE SEQUENCE [LARGE SCALE GENOMIC DNA]</scope>
    <source>
        <strain evidence="2 3">KKP 3000</strain>
    </source>
</reference>
<dbReference type="PIRSF" id="PIRSF001359">
    <property type="entry name" value="F_bP_aldolase_II"/>
    <property type="match status" value="1"/>
</dbReference>
<organism evidence="2 3">
    <name type="scientific">Alicyclobacillus fastidiosus</name>
    <dbReference type="NCBI Taxonomy" id="392011"/>
    <lineage>
        <taxon>Bacteria</taxon>
        <taxon>Bacillati</taxon>
        <taxon>Bacillota</taxon>
        <taxon>Bacilli</taxon>
        <taxon>Bacillales</taxon>
        <taxon>Alicyclobacillaceae</taxon>
        <taxon>Alicyclobacillus</taxon>
    </lineage>
</organism>
<proteinExistence type="predicted"/>
<dbReference type="Gene3D" id="3.20.20.70">
    <property type="entry name" value="Aldolase class I"/>
    <property type="match status" value="1"/>
</dbReference>
<accession>A0ABV5A8Z0</accession>
<dbReference type="Pfam" id="PF01116">
    <property type="entry name" value="F_bP_aldolase"/>
    <property type="match status" value="1"/>
</dbReference>
<evidence type="ECO:0000313" key="3">
    <source>
        <dbReference type="Proteomes" id="UP001579974"/>
    </source>
</evidence>
<evidence type="ECO:0000256" key="1">
    <source>
        <dbReference type="ARBA" id="ARBA00001947"/>
    </source>
</evidence>
<dbReference type="RefSeq" id="WP_275475544.1">
    <property type="nucleotide sequence ID" value="NZ_CP162940.1"/>
</dbReference>
<name>A0ABV5A8Z0_9BACL</name>
<dbReference type="NCBIfam" id="TIGR00167">
    <property type="entry name" value="cbbA"/>
    <property type="match status" value="1"/>
</dbReference>
<dbReference type="InterPro" id="IPR050246">
    <property type="entry name" value="Class_II_FBP_aldolase"/>
</dbReference>
<comment type="caution">
    <text evidence="2">The sequence shown here is derived from an EMBL/GenBank/DDBJ whole genome shotgun (WGS) entry which is preliminary data.</text>
</comment>
<gene>
    <name evidence="2" type="ORF">KKP3000_001136</name>
</gene>
<protein>
    <submittedName>
        <fullName evidence="2">Class II fructose-bisphosphate aldolase</fullName>
    </submittedName>
</protein>
<evidence type="ECO:0000313" key="2">
    <source>
        <dbReference type="EMBL" id="MFB5188703.1"/>
    </source>
</evidence>